<accession>A0A7S4FAW7</accession>
<name>A0A7S4FAW7_CHRCT</name>
<dbReference type="PANTHER" id="PTHR20854:SF4">
    <property type="entry name" value="INOSITOL-1-MONOPHOSPHATASE-RELATED"/>
    <property type="match status" value="1"/>
</dbReference>
<feature type="signal peptide" evidence="9">
    <location>
        <begin position="1"/>
        <end position="20"/>
    </location>
</feature>
<feature type="binding site" evidence="7">
    <location>
        <position position="185"/>
    </location>
    <ligand>
        <name>Mg(2+)</name>
        <dbReference type="ChEBI" id="CHEBI:18420"/>
        <label>1</label>
        <note>catalytic</note>
    </ligand>
</feature>
<dbReference type="AlphaFoldDB" id="A0A7S4FAW7"/>
<comment type="similarity">
    <text evidence="3 8">Belongs to the inositol monophosphatase superfamily.</text>
</comment>
<comment type="catalytic activity">
    <reaction evidence="1 8">
        <text>a myo-inositol phosphate + H2O = myo-inositol + phosphate</text>
        <dbReference type="Rhea" id="RHEA:24056"/>
        <dbReference type="ChEBI" id="CHEBI:15377"/>
        <dbReference type="ChEBI" id="CHEBI:17268"/>
        <dbReference type="ChEBI" id="CHEBI:43474"/>
        <dbReference type="ChEBI" id="CHEBI:84139"/>
        <dbReference type="EC" id="3.1.3.25"/>
    </reaction>
</comment>
<evidence type="ECO:0000256" key="8">
    <source>
        <dbReference type="RuleBase" id="RU364068"/>
    </source>
</evidence>
<evidence type="ECO:0000313" key="10">
    <source>
        <dbReference type="EMBL" id="CAE0783695.1"/>
    </source>
</evidence>
<evidence type="ECO:0000256" key="3">
    <source>
        <dbReference type="ARBA" id="ARBA00009759"/>
    </source>
</evidence>
<evidence type="ECO:0000256" key="1">
    <source>
        <dbReference type="ARBA" id="ARBA00001033"/>
    </source>
</evidence>
<keyword evidence="9" id="KW-0732">Signal</keyword>
<protein>
    <recommendedName>
        <fullName evidence="8">Inositol-1-monophosphatase</fullName>
        <ecNumber evidence="8">3.1.3.25</ecNumber>
    </recommendedName>
</protein>
<dbReference type="InterPro" id="IPR033942">
    <property type="entry name" value="IMPase"/>
</dbReference>
<dbReference type="PROSITE" id="PS00630">
    <property type="entry name" value="IMP_2"/>
    <property type="match status" value="1"/>
</dbReference>
<feature type="chain" id="PRO_5030504631" description="Inositol-1-monophosphatase" evidence="9">
    <location>
        <begin position="21"/>
        <end position="366"/>
    </location>
</feature>
<dbReference type="EMBL" id="HBIZ01057761">
    <property type="protein sequence ID" value="CAE0783695.1"/>
    <property type="molecule type" value="Transcribed_RNA"/>
</dbReference>
<feature type="binding site" evidence="7">
    <location>
        <position position="310"/>
    </location>
    <ligand>
        <name>Mg(2+)</name>
        <dbReference type="ChEBI" id="CHEBI:18420"/>
        <label>1</label>
        <note>catalytic</note>
    </ligand>
</feature>
<dbReference type="SUPFAM" id="SSF56655">
    <property type="entry name" value="Carbohydrate phosphatase"/>
    <property type="match status" value="1"/>
</dbReference>
<dbReference type="GO" id="GO:0007165">
    <property type="term" value="P:signal transduction"/>
    <property type="evidence" value="ECO:0007669"/>
    <property type="project" value="TreeGrafter"/>
</dbReference>
<feature type="binding site" evidence="7">
    <location>
        <position position="156"/>
    </location>
    <ligand>
        <name>Mg(2+)</name>
        <dbReference type="ChEBI" id="CHEBI:18420"/>
        <label>1</label>
        <note>catalytic</note>
    </ligand>
</feature>
<keyword evidence="6 7" id="KW-0460">Magnesium</keyword>
<proteinExistence type="inferred from homology"/>
<evidence type="ECO:0000256" key="6">
    <source>
        <dbReference type="ARBA" id="ARBA00022842"/>
    </source>
</evidence>
<dbReference type="PROSITE" id="PS00629">
    <property type="entry name" value="IMP_1"/>
    <property type="match status" value="1"/>
</dbReference>
<gene>
    <name evidence="10" type="ORF">PCAR00345_LOCUS36399</name>
</gene>
<dbReference type="GO" id="GO:0008934">
    <property type="term" value="F:inositol monophosphate 1-phosphatase activity"/>
    <property type="evidence" value="ECO:0007669"/>
    <property type="project" value="InterPro"/>
</dbReference>
<dbReference type="PANTHER" id="PTHR20854">
    <property type="entry name" value="INOSITOL MONOPHOSPHATASE"/>
    <property type="match status" value="1"/>
</dbReference>
<reference evidence="10" key="1">
    <citation type="submission" date="2021-01" db="EMBL/GenBank/DDBJ databases">
        <authorList>
            <person name="Corre E."/>
            <person name="Pelletier E."/>
            <person name="Niang G."/>
            <person name="Scheremetjew M."/>
            <person name="Finn R."/>
            <person name="Kale V."/>
            <person name="Holt S."/>
            <person name="Cochrane G."/>
            <person name="Meng A."/>
            <person name="Brown T."/>
            <person name="Cohen L."/>
        </authorList>
    </citation>
    <scope>NUCLEOTIDE SEQUENCE</scope>
    <source>
        <strain evidence="10">CCMP645</strain>
    </source>
</reference>
<evidence type="ECO:0000256" key="5">
    <source>
        <dbReference type="ARBA" id="ARBA00022801"/>
    </source>
</evidence>
<evidence type="ECO:0000256" key="4">
    <source>
        <dbReference type="ARBA" id="ARBA00022723"/>
    </source>
</evidence>
<organism evidence="10">
    <name type="scientific">Chrysotila carterae</name>
    <name type="common">Marine alga</name>
    <name type="synonym">Syracosphaera carterae</name>
    <dbReference type="NCBI Taxonomy" id="13221"/>
    <lineage>
        <taxon>Eukaryota</taxon>
        <taxon>Haptista</taxon>
        <taxon>Haptophyta</taxon>
        <taxon>Prymnesiophyceae</taxon>
        <taxon>Isochrysidales</taxon>
        <taxon>Isochrysidaceae</taxon>
        <taxon>Chrysotila</taxon>
    </lineage>
</organism>
<dbReference type="GO" id="GO:0046854">
    <property type="term" value="P:phosphatidylinositol phosphate biosynthetic process"/>
    <property type="evidence" value="ECO:0007669"/>
    <property type="project" value="InterPro"/>
</dbReference>
<dbReference type="GO" id="GO:0046872">
    <property type="term" value="F:metal ion binding"/>
    <property type="evidence" value="ECO:0007669"/>
    <property type="project" value="UniProtKB-KW"/>
</dbReference>
<dbReference type="UniPathway" id="UPA00823">
    <property type="reaction ID" value="UER00788"/>
</dbReference>
<dbReference type="InterPro" id="IPR020550">
    <property type="entry name" value="Inositol_monophosphatase_CS"/>
</dbReference>
<feature type="binding site" evidence="7">
    <location>
        <position position="183"/>
    </location>
    <ligand>
        <name>Mg(2+)</name>
        <dbReference type="ChEBI" id="CHEBI:18420"/>
        <label>1</label>
        <note>catalytic</note>
    </ligand>
</feature>
<dbReference type="Gene3D" id="3.30.540.10">
    <property type="entry name" value="Fructose-1,6-Bisphosphatase, subunit A, domain 1"/>
    <property type="match status" value="1"/>
</dbReference>
<keyword evidence="5 8" id="KW-0378">Hydrolase</keyword>
<dbReference type="InterPro" id="IPR020583">
    <property type="entry name" value="Inositol_monoP_metal-BS"/>
</dbReference>
<feature type="binding site" evidence="7">
    <location>
        <position position="186"/>
    </location>
    <ligand>
        <name>Mg(2+)</name>
        <dbReference type="ChEBI" id="CHEBI:18420"/>
        <label>1</label>
        <note>catalytic</note>
    </ligand>
</feature>
<evidence type="ECO:0000256" key="2">
    <source>
        <dbReference type="ARBA" id="ARBA00001946"/>
    </source>
</evidence>
<keyword evidence="4 7" id="KW-0479">Metal-binding</keyword>
<evidence type="ECO:0000256" key="9">
    <source>
        <dbReference type="SAM" id="SignalP"/>
    </source>
</evidence>
<sequence length="366" mass="38465">MLVKSSLLLLQLLTCRNCRAMLLLHATDAQALCATRNVGLEVGLKLSRHTPQPIQGTCVLAQAPRFCFSSHQLTSSLSRRCALSMMAHSAELETVLSTACAAAREAGVIMRDRLGADVVETKAGFKDLLTEVDALCQQAIEAAVSARHPSHAFLGEESVKPGVDASSAALGSVAESDWLWVVDPIDGTTNFASGLPLSAVSIGIACKGELVAGVIYDPFRDELFSATVGGEATLNGEPMRVSKATRMQEVVLAAGSPPNPRSLAPALRGVVALSPRVRTVRMIGSAAIMMAWVACGRLTAYFEPDLNAWDTAAGAVLVRAAGGRVTGLDGSEFELRTRTLLCSNGDTHDELLEALTDADAIALDPA</sequence>
<dbReference type="Pfam" id="PF00459">
    <property type="entry name" value="Inositol_P"/>
    <property type="match status" value="1"/>
</dbReference>
<dbReference type="InterPro" id="IPR000760">
    <property type="entry name" value="Inositol_monophosphatase-like"/>
</dbReference>
<dbReference type="CDD" id="cd01639">
    <property type="entry name" value="IMPase"/>
    <property type="match status" value="1"/>
</dbReference>
<comment type="cofactor">
    <cofactor evidence="2 7 8">
        <name>Mg(2+)</name>
        <dbReference type="ChEBI" id="CHEBI:18420"/>
    </cofactor>
</comment>
<dbReference type="GO" id="GO:0006021">
    <property type="term" value="P:inositol biosynthetic process"/>
    <property type="evidence" value="ECO:0007669"/>
    <property type="project" value="UniProtKB-UniPathway"/>
</dbReference>
<dbReference type="Gene3D" id="3.40.190.80">
    <property type="match status" value="1"/>
</dbReference>
<evidence type="ECO:0000256" key="7">
    <source>
        <dbReference type="PIRSR" id="PIRSR600760-2"/>
    </source>
</evidence>
<dbReference type="EC" id="3.1.3.25" evidence="8"/>
<comment type="pathway">
    <text evidence="8">Polyol metabolism; myo-inositol biosynthesis; myo-inositol from D-glucose 6-phosphate: step 2/2.</text>
</comment>
<dbReference type="PRINTS" id="PR00377">
    <property type="entry name" value="IMPHPHTASES"/>
</dbReference>